<gene>
    <name evidence="9" type="ORF">DC430_21275</name>
</gene>
<keyword evidence="4" id="KW-1003">Cell membrane</keyword>
<dbReference type="EMBL" id="QDFR01000011">
    <property type="protein sequence ID" value="PVE50413.1"/>
    <property type="molecule type" value="Genomic_DNA"/>
</dbReference>
<evidence type="ECO:0000256" key="1">
    <source>
        <dbReference type="ARBA" id="ARBA00004417"/>
    </source>
</evidence>
<proteinExistence type="inferred from homology"/>
<dbReference type="GO" id="GO:0016887">
    <property type="term" value="F:ATP hydrolysis activity"/>
    <property type="evidence" value="ECO:0007669"/>
    <property type="project" value="InterPro"/>
</dbReference>
<dbReference type="Proteomes" id="UP000244335">
    <property type="component" value="Unassembled WGS sequence"/>
</dbReference>
<dbReference type="InterPro" id="IPR027417">
    <property type="entry name" value="P-loop_NTPase"/>
</dbReference>
<keyword evidence="5" id="KW-0547">Nucleotide-binding</keyword>
<dbReference type="SMART" id="SM00382">
    <property type="entry name" value="AAA"/>
    <property type="match status" value="1"/>
</dbReference>
<evidence type="ECO:0000256" key="4">
    <source>
        <dbReference type="ARBA" id="ARBA00022475"/>
    </source>
</evidence>
<dbReference type="InterPro" id="IPR003593">
    <property type="entry name" value="AAA+_ATPase"/>
</dbReference>
<dbReference type="FunFam" id="3.40.50.300:FF:000016">
    <property type="entry name" value="Oligopeptide ABC transporter ATP-binding component"/>
    <property type="match status" value="1"/>
</dbReference>
<feature type="domain" description="ABC transporter" evidence="8">
    <location>
        <begin position="6"/>
        <end position="255"/>
    </location>
</feature>
<organism evidence="9 10">
    <name type="scientific">Rhizobium rhizogenes</name>
    <name type="common">Agrobacterium rhizogenes</name>
    <dbReference type="NCBI Taxonomy" id="359"/>
    <lineage>
        <taxon>Bacteria</taxon>
        <taxon>Pseudomonadati</taxon>
        <taxon>Pseudomonadota</taxon>
        <taxon>Alphaproteobacteria</taxon>
        <taxon>Hyphomicrobiales</taxon>
        <taxon>Rhizobiaceae</taxon>
        <taxon>Rhizobium/Agrobacterium group</taxon>
        <taxon>Rhizobium</taxon>
    </lineage>
</organism>
<comment type="similarity">
    <text evidence="2">Belongs to the ABC transporter superfamily.</text>
</comment>
<dbReference type="CDD" id="cd03257">
    <property type="entry name" value="ABC_NikE_OppD_transporters"/>
    <property type="match status" value="1"/>
</dbReference>
<evidence type="ECO:0000313" key="10">
    <source>
        <dbReference type="Proteomes" id="UP000244335"/>
    </source>
</evidence>
<name>A0AA92H7E1_RHIRH</name>
<dbReference type="GO" id="GO:0005886">
    <property type="term" value="C:plasma membrane"/>
    <property type="evidence" value="ECO:0007669"/>
    <property type="project" value="UniProtKB-SubCell"/>
</dbReference>
<dbReference type="InterPro" id="IPR050388">
    <property type="entry name" value="ABC_Ni/Peptide_Import"/>
</dbReference>
<keyword evidence="3" id="KW-0813">Transport</keyword>
<evidence type="ECO:0000256" key="5">
    <source>
        <dbReference type="ARBA" id="ARBA00022741"/>
    </source>
</evidence>
<dbReference type="RefSeq" id="WP_111846567.1">
    <property type="nucleotide sequence ID" value="NZ_QDFR01000011.1"/>
</dbReference>
<dbReference type="Pfam" id="PF00005">
    <property type="entry name" value="ABC_tran"/>
    <property type="match status" value="1"/>
</dbReference>
<dbReference type="GO" id="GO:0055085">
    <property type="term" value="P:transmembrane transport"/>
    <property type="evidence" value="ECO:0007669"/>
    <property type="project" value="UniProtKB-ARBA"/>
</dbReference>
<accession>A0AA92H7E1</accession>
<evidence type="ECO:0000256" key="3">
    <source>
        <dbReference type="ARBA" id="ARBA00022448"/>
    </source>
</evidence>
<dbReference type="AlphaFoldDB" id="A0AA92H7E1"/>
<evidence type="ECO:0000313" key="9">
    <source>
        <dbReference type="EMBL" id="PVE50413.1"/>
    </source>
</evidence>
<evidence type="ECO:0000256" key="6">
    <source>
        <dbReference type="ARBA" id="ARBA00022840"/>
    </source>
</evidence>
<sequence length="288" mass="32327">MDKPLIDVKDLTIRFETPQRTFDAVRGVSFTIGREKVGIVGESGSGKSQTGRALLKLTPKVATISAGHMRFKDTDLLAASEKDMRKIRGNHISMILQDPKYSLNPLMRIGQQIVEAYRLHHRSPKAEARVKALAMLEAVQIRDPERVFKLFPHEVSGGMGQRIMIAMMLIPEPDLIIADEPTSALDVTVRRQVLTILDELVTRRGTGLMFISHDLNLVASFCDRVLVMYAGRIMEDLPARDLRKAQHPYTQALLQSLPRLDAETDELNVPVRDPSWLDGPVYRNGVLI</sequence>
<comment type="subcellular location">
    <subcellularLocation>
        <location evidence="1">Cell inner membrane</location>
        <topology evidence="1">Peripheral membrane protein</topology>
    </subcellularLocation>
</comment>
<dbReference type="PANTHER" id="PTHR43297:SF2">
    <property type="entry name" value="DIPEPTIDE TRANSPORT ATP-BINDING PROTEIN DPPD"/>
    <property type="match status" value="1"/>
</dbReference>
<dbReference type="PROSITE" id="PS50893">
    <property type="entry name" value="ABC_TRANSPORTER_2"/>
    <property type="match status" value="1"/>
</dbReference>
<dbReference type="GO" id="GO:0005524">
    <property type="term" value="F:ATP binding"/>
    <property type="evidence" value="ECO:0007669"/>
    <property type="project" value="UniProtKB-KW"/>
</dbReference>
<protein>
    <submittedName>
        <fullName evidence="9">Peptide ABC transporter ATP-binding protein</fullName>
    </submittedName>
</protein>
<comment type="caution">
    <text evidence="9">The sequence shown here is derived from an EMBL/GenBank/DDBJ whole genome shotgun (WGS) entry which is preliminary data.</text>
</comment>
<keyword evidence="6 9" id="KW-0067">ATP-binding</keyword>
<dbReference type="InterPro" id="IPR003439">
    <property type="entry name" value="ABC_transporter-like_ATP-bd"/>
</dbReference>
<keyword evidence="7" id="KW-0472">Membrane</keyword>
<dbReference type="SUPFAM" id="SSF52540">
    <property type="entry name" value="P-loop containing nucleoside triphosphate hydrolases"/>
    <property type="match status" value="1"/>
</dbReference>
<evidence type="ECO:0000256" key="2">
    <source>
        <dbReference type="ARBA" id="ARBA00005417"/>
    </source>
</evidence>
<evidence type="ECO:0000259" key="8">
    <source>
        <dbReference type="PROSITE" id="PS50893"/>
    </source>
</evidence>
<dbReference type="Gene3D" id="3.40.50.300">
    <property type="entry name" value="P-loop containing nucleotide triphosphate hydrolases"/>
    <property type="match status" value="1"/>
</dbReference>
<reference evidence="9 10" key="1">
    <citation type="submission" date="2018-04" db="EMBL/GenBank/DDBJ databases">
        <authorList>
            <person name="Hagen T."/>
        </authorList>
    </citation>
    <scope>NUCLEOTIDE SEQUENCE [LARGE SCALE GENOMIC DNA]</scope>
    <source>
        <strain evidence="9 10">TPD7009</strain>
    </source>
</reference>
<dbReference type="PANTHER" id="PTHR43297">
    <property type="entry name" value="OLIGOPEPTIDE TRANSPORT ATP-BINDING PROTEIN APPD"/>
    <property type="match status" value="1"/>
</dbReference>
<evidence type="ECO:0000256" key="7">
    <source>
        <dbReference type="ARBA" id="ARBA00023136"/>
    </source>
</evidence>